<gene>
    <name evidence="3" type="ORF">KJB30_06960</name>
</gene>
<sequence length="210" mass="22085">MESATMEDQVQVRRSYFPGISWGAITGGLVSGMAIYIVFALFGLAAGLTPVKTLRPSETMQIVSSVWTSISFIVSAFVGGYVSARMSGLSRLADGILHGLVVWGVSTLVFTFLLTTPLGSLVGGNFALVGQEGGIVAGKGAVGAEGTSRLQWGLFFGVLFSMGLGMFGGAIGSRAAVKRRIPISNDRGSGMRQKSEKEAREGRNEKPIWG</sequence>
<feature type="region of interest" description="Disordered" evidence="1">
    <location>
        <begin position="184"/>
        <end position="210"/>
    </location>
</feature>
<protein>
    <submittedName>
        <fullName evidence="3">Uncharacterized protein</fullName>
    </submittedName>
</protein>
<feature type="transmembrane region" description="Helical" evidence="2">
    <location>
        <begin position="152"/>
        <end position="171"/>
    </location>
</feature>
<dbReference type="Proteomes" id="UP000784128">
    <property type="component" value="Unassembled WGS sequence"/>
</dbReference>
<accession>A0ABS5U769</accession>
<evidence type="ECO:0000313" key="3">
    <source>
        <dbReference type="EMBL" id="MBT1071515.1"/>
    </source>
</evidence>
<feature type="transmembrane region" description="Helical" evidence="2">
    <location>
        <begin position="66"/>
        <end position="84"/>
    </location>
</feature>
<feature type="transmembrane region" description="Helical" evidence="2">
    <location>
        <begin position="20"/>
        <end position="46"/>
    </location>
</feature>
<name>A0ABS5U769_9BACT</name>
<evidence type="ECO:0000256" key="2">
    <source>
        <dbReference type="SAM" id="Phobius"/>
    </source>
</evidence>
<evidence type="ECO:0000256" key="1">
    <source>
        <dbReference type="SAM" id="MobiDB-lite"/>
    </source>
</evidence>
<keyword evidence="4" id="KW-1185">Reference proteome</keyword>
<feature type="compositionally biased region" description="Basic and acidic residues" evidence="1">
    <location>
        <begin position="193"/>
        <end position="210"/>
    </location>
</feature>
<dbReference type="RefSeq" id="WP_214297302.1">
    <property type="nucleotide sequence ID" value="NZ_JAHDYS010000005.1"/>
</dbReference>
<comment type="caution">
    <text evidence="3">The sequence shown here is derived from an EMBL/GenBank/DDBJ whole genome shotgun (WGS) entry which is preliminary data.</text>
</comment>
<organism evidence="3 4">
    <name type="scientific">Pelotalea chapellei</name>
    <dbReference type="NCBI Taxonomy" id="44671"/>
    <lineage>
        <taxon>Bacteria</taxon>
        <taxon>Pseudomonadati</taxon>
        <taxon>Thermodesulfobacteriota</taxon>
        <taxon>Desulfuromonadia</taxon>
        <taxon>Geobacterales</taxon>
        <taxon>Geobacteraceae</taxon>
        <taxon>Pelotalea</taxon>
    </lineage>
</organism>
<keyword evidence="2" id="KW-0472">Membrane</keyword>
<reference evidence="3 4" key="1">
    <citation type="submission" date="2021-05" db="EMBL/GenBank/DDBJ databases">
        <title>The draft genome of Geobacter chapellei DSM 13688.</title>
        <authorList>
            <person name="Xu Z."/>
            <person name="Masuda Y."/>
            <person name="Itoh H."/>
            <person name="Senoo K."/>
        </authorList>
    </citation>
    <scope>NUCLEOTIDE SEQUENCE [LARGE SCALE GENOMIC DNA]</scope>
    <source>
        <strain evidence="3 4">DSM 13688</strain>
    </source>
</reference>
<proteinExistence type="predicted"/>
<dbReference type="EMBL" id="JAHDYS010000005">
    <property type="protein sequence ID" value="MBT1071515.1"/>
    <property type="molecule type" value="Genomic_DNA"/>
</dbReference>
<keyword evidence="2" id="KW-0812">Transmembrane</keyword>
<evidence type="ECO:0000313" key="4">
    <source>
        <dbReference type="Proteomes" id="UP000784128"/>
    </source>
</evidence>
<keyword evidence="2" id="KW-1133">Transmembrane helix</keyword>
<feature type="transmembrane region" description="Helical" evidence="2">
    <location>
        <begin position="96"/>
        <end position="115"/>
    </location>
</feature>